<dbReference type="InterPro" id="IPR003476">
    <property type="entry name" value="Glyco_hydro_42"/>
</dbReference>
<dbReference type="InterPro" id="IPR013529">
    <property type="entry name" value="Glyco_hydro_42_N"/>
</dbReference>
<dbReference type="SUPFAM" id="SSF51445">
    <property type="entry name" value="(Trans)glycosidases"/>
    <property type="match status" value="1"/>
</dbReference>
<keyword evidence="3" id="KW-0862">Zinc</keyword>
<dbReference type="Proteomes" id="UP000617743">
    <property type="component" value="Unassembled WGS sequence"/>
</dbReference>
<comment type="caution">
    <text evidence="6">The sequence shown here is derived from an EMBL/GenBank/DDBJ whole genome shotgun (WGS) entry which is preliminary data.</text>
</comment>
<accession>A0ABQ2XIP5</accession>
<dbReference type="PANTHER" id="PTHR36447">
    <property type="entry name" value="BETA-GALACTOSIDASE GANA"/>
    <property type="match status" value="1"/>
</dbReference>
<dbReference type="EMBL" id="BMWC01000009">
    <property type="protein sequence ID" value="GGX18317.1"/>
    <property type="molecule type" value="Genomic_DNA"/>
</dbReference>
<dbReference type="Gene3D" id="3.20.20.80">
    <property type="entry name" value="Glycosidases"/>
    <property type="match status" value="1"/>
</dbReference>
<evidence type="ECO:0000313" key="6">
    <source>
        <dbReference type="EMBL" id="GGX18317.1"/>
    </source>
</evidence>
<evidence type="ECO:0000256" key="2">
    <source>
        <dbReference type="ARBA" id="ARBA00022801"/>
    </source>
</evidence>
<gene>
    <name evidence="6" type="ORF">GCM10010383_55380</name>
</gene>
<evidence type="ECO:0000256" key="1">
    <source>
        <dbReference type="ARBA" id="ARBA00022723"/>
    </source>
</evidence>
<keyword evidence="4" id="KW-0326">Glycosidase</keyword>
<dbReference type="PANTHER" id="PTHR36447:SF2">
    <property type="entry name" value="BETA-GALACTOSIDASE YESZ"/>
    <property type="match status" value="1"/>
</dbReference>
<organism evidence="6 7">
    <name type="scientific">Streptomyces lomondensis</name>
    <dbReference type="NCBI Taxonomy" id="68229"/>
    <lineage>
        <taxon>Bacteria</taxon>
        <taxon>Bacillati</taxon>
        <taxon>Actinomycetota</taxon>
        <taxon>Actinomycetes</taxon>
        <taxon>Kitasatosporales</taxon>
        <taxon>Streptomycetaceae</taxon>
        <taxon>Streptomyces</taxon>
    </lineage>
</organism>
<evidence type="ECO:0000259" key="5">
    <source>
        <dbReference type="Pfam" id="PF02449"/>
    </source>
</evidence>
<keyword evidence="2" id="KW-0378">Hydrolase</keyword>
<feature type="domain" description="Glycoside hydrolase family 42 N-terminal" evidence="5">
    <location>
        <begin position="2"/>
        <end position="145"/>
    </location>
</feature>
<evidence type="ECO:0000256" key="3">
    <source>
        <dbReference type="ARBA" id="ARBA00022833"/>
    </source>
</evidence>
<proteinExistence type="predicted"/>
<dbReference type="Pfam" id="PF02449">
    <property type="entry name" value="Glyco_hydro_42"/>
    <property type="match status" value="1"/>
</dbReference>
<evidence type="ECO:0000313" key="7">
    <source>
        <dbReference type="Proteomes" id="UP000617743"/>
    </source>
</evidence>
<reference evidence="7" key="1">
    <citation type="journal article" date="2019" name="Int. J. Syst. Evol. Microbiol.">
        <title>The Global Catalogue of Microorganisms (GCM) 10K type strain sequencing project: providing services to taxonomists for standard genome sequencing and annotation.</title>
        <authorList>
            <consortium name="The Broad Institute Genomics Platform"/>
            <consortium name="The Broad Institute Genome Sequencing Center for Infectious Disease"/>
            <person name="Wu L."/>
            <person name="Ma J."/>
        </authorList>
    </citation>
    <scope>NUCLEOTIDE SEQUENCE [LARGE SCALE GENOMIC DNA]</scope>
    <source>
        <strain evidence="7">JCM 4866</strain>
    </source>
</reference>
<keyword evidence="1" id="KW-0479">Metal-binding</keyword>
<sequence>MIRAITARYAAHPAVIGFQVDNEPGPRLPHNHGVFQRFVDDLRQRYGDVETLNRAWGLGYWSHRLSAWADLWTPEGNAQPQYDLAWQAFQARQTTEFIAWQAGIVRGYARPGQFVTTCLAYWSPGLEDDELTDSLDVTAGNAYYDSPASV</sequence>
<name>A0ABQ2XIP5_9ACTN</name>
<protein>
    <recommendedName>
        <fullName evidence="5">Glycoside hydrolase family 42 N-terminal domain-containing protein</fullName>
    </recommendedName>
</protein>
<evidence type="ECO:0000256" key="4">
    <source>
        <dbReference type="ARBA" id="ARBA00023295"/>
    </source>
</evidence>
<keyword evidence="7" id="KW-1185">Reference proteome</keyword>
<dbReference type="InterPro" id="IPR017853">
    <property type="entry name" value="GH"/>
</dbReference>